<feature type="compositionally biased region" description="Basic residues" evidence="1">
    <location>
        <begin position="774"/>
        <end position="787"/>
    </location>
</feature>
<dbReference type="InterPro" id="IPR011011">
    <property type="entry name" value="Znf_FYVE_PHD"/>
</dbReference>
<feature type="region of interest" description="Disordered" evidence="1">
    <location>
        <begin position="580"/>
        <end position="660"/>
    </location>
</feature>
<dbReference type="Gene3D" id="2.60.200.20">
    <property type="match status" value="1"/>
</dbReference>
<dbReference type="InterPro" id="IPR008984">
    <property type="entry name" value="SMAD_FHA_dom_sf"/>
</dbReference>
<feature type="compositionally biased region" description="Polar residues" evidence="1">
    <location>
        <begin position="866"/>
        <end position="879"/>
    </location>
</feature>
<dbReference type="Gene3D" id="3.30.40.10">
    <property type="entry name" value="Zinc/RING finger domain, C3HC4 (zinc finger)"/>
    <property type="match status" value="1"/>
</dbReference>
<feature type="compositionally biased region" description="Basic and acidic residues" evidence="1">
    <location>
        <begin position="825"/>
        <end position="835"/>
    </location>
</feature>
<evidence type="ECO:0000256" key="1">
    <source>
        <dbReference type="SAM" id="MobiDB-lite"/>
    </source>
</evidence>
<feature type="compositionally biased region" description="Low complexity" evidence="1">
    <location>
        <begin position="847"/>
        <end position="859"/>
    </location>
</feature>
<reference evidence="4" key="1">
    <citation type="submission" date="2022-11" db="UniProtKB">
        <authorList>
            <consortium name="WormBaseParasite"/>
        </authorList>
    </citation>
    <scope>IDENTIFICATION</scope>
</reference>
<accession>A0A915PKR1</accession>
<feature type="compositionally biased region" description="Basic residues" evidence="1">
    <location>
        <begin position="720"/>
        <end position="730"/>
    </location>
</feature>
<dbReference type="PROSITE" id="PS50006">
    <property type="entry name" value="FHA_DOMAIN"/>
    <property type="match status" value="1"/>
</dbReference>
<feature type="compositionally biased region" description="Low complexity" evidence="1">
    <location>
        <begin position="327"/>
        <end position="352"/>
    </location>
</feature>
<dbReference type="Pfam" id="PF00498">
    <property type="entry name" value="FHA"/>
    <property type="match status" value="1"/>
</dbReference>
<evidence type="ECO:0000313" key="4">
    <source>
        <dbReference type="WBParaSite" id="sdigi.contig23.g1897.t1"/>
    </source>
</evidence>
<feature type="region of interest" description="Disordered" evidence="1">
    <location>
        <begin position="684"/>
        <end position="938"/>
    </location>
</feature>
<organism evidence="3 4">
    <name type="scientific">Setaria digitata</name>
    <dbReference type="NCBI Taxonomy" id="48799"/>
    <lineage>
        <taxon>Eukaryota</taxon>
        <taxon>Metazoa</taxon>
        <taxon>Ecdysozoa</taxon>
        <taxon>Nematoda</taxon>
        <taxon>Chromadorea</taxon>
        <taxon>Rhabditida</taxon>
        <taxon>Spirurina</taxon>
        <taxon>Spiruromorpha</taxon>
        <taxon>Filarioidea</taxon>
        <taxon>Setariidae</taxon>
        <taxon>Setaria</taxon>
    </lineage>
</organism>
<feature type="domain" description="FHA" evidence="2">
    <location>
        <begin position="1"/>
        <end position="37"/>
    </location>
</feature>
<feature type="compositionally biased region" description="Low complexity" evidence="1">
    <location>
        <begin position="789"/>
        <end position="798"/>
    </location>
</feature>
<sequence length="1030" mass="111663">MISREHTTIFVKARRDRYACFIKDHSLNGTYVNDFRVNVSGEAELQQGDVIKFGHVNGAAIKPGCYGPQTSAEFTFVVKNADSHDLTEVFQDCSYSIVYMDQLFQFEEAPTHRLSDRRRPITIMGNTRQDLSLSSQMFVGDGKNLHTASRLPLGNPPMELTSSWQNPTAAGAAAAAAPFYNLQRFPGYYQAAFPQLSPAYLHSLWPQNPWPSQSPTAAQQLQQHQLEQQKQAEAVAATAAYGHLTNSAWMGANAQIATDTSSFIGAASDSRLRAVVSEQASSPRVASNITVQTAATAVAGACSQRSGTSTAAVTDQPTGDIGQNVGTQSTQLLQSLAQHTSTSHSSRTVSSVAGNISVPRSSGTAASRQHHYSVSSRTVDAQRISRLTDCSPAQVIATPSAIDSVKRMECDSSVPSPPKNQQQQQTTSTMFGVVSTGIVGLHRTATTAVSSQPSFSPVTPIHAPTQVQAGAPSPVLSTAAVPVGERRFSNDRISTAVNTCSTLTVSNTVPITIAGMNVVGAVTPTTTGPVASTTLSQMPLSPATPSIIAQEKPMEQLQRENAERNSRLSGLEELTEDLLEDCGPPRRAPTPASSSSELPTAAVQRETPAVEESKPSESSRSQLHQSPKRRGHGHSDSSRSPTQTPVIMEQKVEPKKRRKNNEVAMLLNDLTEVAWHHLARKSNNKITAPTQTRKVYMNDDDDDADNRSCKSDSSGSEKPSKKRQHQKNIMKTKGPSTKNLASPKTRDSDKGSMRKRGRPKKGSFISENVGVGNVRKKTTLKKKKKRSFSSDNVSSGSGSDERGGKEDLKKSKTLPKDQPGTSAAEKIERALDMMRKRQTLPDSNNESSSSSFVSSSSSSPIRRTWGATSQSKAGSNPGNSGVRKKKKLGKTCRQSRSVSKVPRKQPHKGIVTSSTSTRKKGRKKKKRSSSSESEVSVETSSLEWEKIKPVVTPLPAANAQIVFDEWTYHDPDKQCDARSGCKKPQSESVVWVQCDYCCRWYHMECVTDHDVTVSKSDTFDCGCREVNKTI</sequence>
<dbReference type="WBParaSite" id="sdigi.contig23.g1897.t1">
    <property type="protein sequence ID" value="sdigi.contig23.g1897.t1"/>
    <property type="gene ID" value="sdigi.contig23.g1897"/>
</dbReference>
<feature type="region of interest" description="Disordered" evidence="1">
    <location>
        <begin position="407"/>
        <end position="427"/>
    </location>
</feature>
<dbReference type="InterPro" id="IPR013083">
    <property type="entry name" value="Znf_RING/FYVE/PHD"/>
</dbReference>
<evidence type="ECO:0000313" key="3">
    <source>
        <dbReference type="Proteomes" id="UP000887581"/>
    </source>
</evidence>
<dbReference type="InterPro" id="IPR000253">
    <property type="entry name" value="FHA_dom"/>
</dbReference>
<proteinExistence type="predicted"/>
<evidence type="ECO:0000259" key="2">
    <source>
        <dbReference type="PROSITE" id="PS50006"/>
    </source>
</evidence>
<name>A0A915PKR1_9BILA</name>
<dbReference type="Proteomes" id="UP000887581">
    <property type="component" value="Unplaced"/>
</dbReference>
<dbReference type="SUPFAM" id="SSF49879">
    <property type="entry name" value="SMAD/FHA domain"/>
    <property type="match status" value="1"/>
</dbReference>
<dbReference type="SUPFAM" id="SSF57903">
    <property type="entry name" value="FYVE/PHD zinc finger"/>
    <property type="match status" value="1"/>
</dbReference>
<feature type="compositionally biased region" description="Basic and acidic residues" evidence="1">
    <location>
        <begin position="799"/>
        <end position="810"/>
    </location>
</feature>
<feature type="compositionally biased region" description="Polar residues" evidence="1">
    <location>
        <begin position="684"/>
        <end position="693"/>
    </location>
</feature>
<keyword evidence="3" id="KW-1185">Reference proteome</keyword>
<dbReference type="AlphaFoldDB" id="A0A915PKR1"/>
<feature type="compositionally biased region" description="Polar residues" evidence="1">
    <location>
        <begin position="358"/>
        <end position="377"/>
    </location>
</feature>
<feature type="compositionally biased region" description="Polar residues" evidence="1">
    <location>
        <begin position="305"/>
        <end position="317"/>
    </location>
</feature>
<protein>
    <submittedName>
        <fullName evidence="4">FHA domain-containing protein</fullName>
    </submittedName>
</protein>
<feature type="region of interest" description="Disordered" evidence="1">
    <location>
        <begin position="305"/>
        <end position="377"/>
    </location>
</feature>
<feature type="compositionally biased region" description="Basic residues" evidence="1">
    <location>
        <begin position="917"/>
        <end position="928"/>
    </location>
</feature>